<evidence type="ECO:0000256" key="1">
    <source>
        <dbReference type="SAM" id="Phobius"/>
    </source>
</evidence>
<keyword evidence="1" id="KW-1133">Transmembrane helix</keyword>
<dbReference type="AlphaFoldDB" id="A0A813KIS1"/>
<organism evidence="2 3">
    <name type="scientific">Polarella glacialis</name>
    <name type="common">Dinoflagellate</name>
    <dbReference type="NCBI Taxonomy" id="89957"/>
    <lineage>
        <taxon>Eukaryota</taxon>
        <taxon>Sar</taxon>
        <taxon>Alveolata</taxon>
        <taxon>Dinophyceae</taxon>
        <taxon>Suessiales</taxon>
        <taxon>Suessiaceae</taxon>
        <taxon>Polarella</taxon>
    </lineage>
</organism>
<protein>
    <submittedName>
        <fullName evidence="2">Uncharacterized protein</fullName>
    </submittedName>
</protein>
<reference evidence="2" key="1">
    <citation type="submission" date="2021-02" db="EMBL/GenBank/DDBJ databases">
        <authorList>
            <person name="Dougan E. K."/>
            <person name="Rhodes N."/>
            <person name="Thang M."/>
            <person name="Chan C."/>
        </authorList>
    </citation>
    <scope>NUCLEOTIDE SEQUENCE</scope>
</reference>
<dbReference type="EMBL" id="CAJNNW010031062">
    <property type="protein sequence ID" value="CAE8705804.1"/>
    <property type="molecule type" value="Genomic_DNA"/>
</dbReference>
<evidence type="ECO:0000313" key="3">
    <source>
        <dbReference type="Proteomes" id="UP000626109"/>
    </source>
</evidence>
<proteinExistence type="predicted"/>
<accession>A0A813KIS1</accession>
<evidence type="ECO:0000313" key="2">
    <source>
        <dbReference type="EMBL" id="CAE8705804.1"/>
    </source>
</evidence>
<gene>
    <name evidence="2" type="ORF">PGLA2088_LOCUS33898</name>
</gene>
<dbReference type="Proteomes" id="UP000626109">
    <property type="component" value="Unassembled WGS sequence"/>
</dbReference>
<comment type="caution">
    <text evidence="2">The sequence shown here is derived from an EMBL/GenBank/DDBJ whole genome shotgun (WGS) entry which is preliminary data.</text>
</comment>
<feature type="transmembrane region" description="Helical" evidence="1">
    <location>
        <begin position="77"/>
        <end position="97"/>
    </location>
</feature>
<keyword evidence="1" id="KW-0472">Membrane</keyword>
<name>A0A813KIS1_POLGL</name>
<keyword evidence="1" id="KW-0812">Transmembrane</keyword>
<sequence>MGSSWNLSLKVLGQDGVAARQTVRQHGPQEAAQAELSSLLAAFISQEGVVGRSEGGQRDSSPDFLIKGCQKQQKNTLLLNGCFVAGWLLFAMLFVRYKVFLAAL</sequence>